<feature type="transmembrane region" description="Helical" evidence="1">
    <location>
        <begin position="1041"/>
        <end position="1059"/>
    </location>
</feature>
<organism evidence="3 4">
    <name type="scientific">Paracoccus marinaquae</name>
    <dbReference type="NCBI Taxonomy" id="2841926"/>
    <lineage>
        <taxon>Bacteria</taxon>
        <taxon>Pseudomonadati</taxon>
        <taxon>Pseudomonadota</taxon>
        <taxon>Alphaproteobacteria</taxon>
        <taxon>Rhodobacterales</taxon>
        <taxon>Paracoccaceae</taxon>
        <taxon>Paracoccus</taxon>
    </lineage>
</organism>
<name>A0ABS6AHQ4_9RHOB</name>
<evidence type="ECO:0000313" key="4">
    <source>
        <dbReference type="Proteomes" id="UP001166191"/>
    </source>
</evidence>
<dbReference type="EMBL" id="JAHKNG010000011">
    <property type="protein sequence ID" value="MBU3030128.1"/>
    <property type="molecule type" value="Genomic_DNA"/>
</dbReference>
<protein>
    <submittedName>
        <fullName evidence="3">Uncharacterized protein</fullName>
    </submittedName>
</protein>
<accession>A0ABS6AHQ4</accession>
<dbReference type="Proteomes" id="UP001166191">
    <property type="component" value="Unassembled WGS sequence"/>
</dbReference>
<keyword evidence="1" id="KW-0812">Transmembrane</keyword>
<feature type="signal peptide" evidence="2">
    <location>
        <begin position="1"/>
        <end position="20"/>
    </location>
</feature>
<dbReference type="RefSeq" id="WP_216032810.1">
    <property type="nucleotide sequence ID" value="NZ_JAHKNG010000011.1"/>
</dbReference>
<comment type="caution">
    <text evidence="3">The sequence shown here is derived from an EMBL/GenBank/DDBJ whole genome shotgun (WGS) entry which is preliminary data.</text>
</comment>
<evidence type="ECO:0000256" key="1">
    <source>
        <dbReference type="SAM" id="Phobius"/>
    </source>
</evidence>
<feature type="transmembrane region" description="Helical" evidence="1">
    <location>
        <begin position="1106"/>
        <end position="1124"/>
    </location>
</feature>
<gene>
    <name evidence="3" type="ORF">KNW02_08350</name>
</gene>
<feature type="chain" id="PRO_5046624737" evidence="2">
    <location>
        <begin position="21"/>
        <end position="1133"/>
    </location>
</feature>
<keyword evidence="4" id="KW-1185">Reference proteome</keyword>
<evidence type="ECO:0000256" key="2">
    <source>
        <dbReference type="SAM" id="SignalP"/>
    </source>
</evidence>
<keyword evidence="1" id="KW-0472">Membrane</keyword>
<keyword evidence="1" id="KW-1133">Transmembrane helix</keyword>
<evidence type="ECO:0000313" key="3">
    <source>
        <dbReference type="EMBL" id="MBU3030128.1"/>
    </source>
</evidence>
<reference evidence="3" key="1">
    <citation type="submission" date="2021-06" db="EMBL/GenBank/DDBJ databases">
        <title>Paracoccus bacterium XHP0099 sp. nov., isolated from the surface waters of the Yellow Sea.</title>
        <authorList>
            <person name="Xue H."/>
            <person name="Zhang D."/>
        </authorList>
    </citation>
    <scope>NUCLEOTIDE SEQUENCE</scope>
    <source>
        <strain evidence="3">XHP0099</strain>
    </source>
</reference>
<keyword evidence="2" id="KW-0732">Signal</keyword>
<feature type="transmembrane region" description="Helical" evidence="1">
    <location>
        <begin position="1071"/>
        <end position="1094"/>
    </location>
</feature>
<sequence>MNALLGGLRRFVLPFVLAVAAPVAGLAACADLDAITTAQLDGTPVETVQTGLRRALQDENPRLRDGLLGSYTRQAMVRLCETVPRFEDGEDVPGTVALTREYAALTDLMPEWREVLSDRPLADLMLEQIATGEVTLPLRLAGTPMMTVQVLSDQRASFPCAGAEAAIADASTAAEGAALLEQLYGLTSAAQVCALLPVAGEAADFTGALARLNRIEAGLPGALQDLRGQGFARWILGNPDSYRLRLTGTEPAVWDLIREYRAVQGGTVLPPAEAETGEETGEAIVTGPCTADRTERTLTYYALSQDDIDSLAYFVNLSPIFQQFREQNPGFDSRDALWQALREVLAPVLDACILETVGQIVADPRDLALEFHLDAERTDNLIVNPLVQPVVPVLQEFTDIRTQTEEELATGIRAALTVDRGKAVEAEVQEAAETMAASAEPEAIFYDVAPEGVEVPEVPPTVPRVVVTGATDDALADSITNEQILKVLAETVFAPATSPELIESQVRGALRGVAAAQTAEQVDDLMQQIEPAIVSGWSLTPELEDAILGVPYIAAAVDDPSARNLPERMASLAGIAYPSYRLFEAALDQVPLAEGWVGDGPLSEFVSDRITMKAQRIVTEPEEPRDYGALQVQDCRCVSSRLPYAEVYGFYPFWEAPLLSPPPAETVEAEEGAEAEAGETAAAAEAPRNRVNFEIVSRLAFYGLEFAFDQPGAAPATRRVLLRNEVQWSDAKRDFVNTAHRYRAKADVAFDLRDWRAWSDANIDEVVAEISAQMAPFKRFQGYDLEQIDAALPTLFDSVQPDGVTLIFHGYEGQGLAPQDMEKMTRLILEVYESLPNRKNLSINLAFDFALFGEQLNQPLFDDLYELLIESSYVIREEGWRPDDGGQSGQGARQRETVKIVDKILLFLERPTTETKKELRYRMERGVFKGESRAGVLRSIIPVIPPGANRNVLHNVSAGAEQPGDYSQLEDDVVYFKDNFGGIGFWPAPLLSTDDPVAAEDTRRVEAILTAKLDDDPLPAVLASFRGPVESVCGFTCPRRGYVGLGAILLFVTILALTWRSFYSGIVDRIAFRTLMIGAVWIGNIVLIGALALLSGCDPVSVWPQVFLFLLLAALGLILLYNFVQRVQNGPKP</sequence>
<proteinExistence type="predicted"/>